<gene>
    <name evidence="15" type="ORF">D1825_08805</name>
</gene>
<dbReference type="EMBL" id="QWKP01000186">
    <property type="protein sequence ID" value="RHA41305.1"/>
    <property type="molecule type" value="Genomic_DNA"/>
</dbReference>
<evidence type="ECO:0000256" key="11">
    <source>
        <dbReference type="ARBA" id="ARBA00023014"/>
    </source>
</evidence>
<dbReference type="Proteomes" id="UP000283374">
    <property type="component" value="Unassembled WGS sequence"/>
</dbReference>
<proteinExistence type="inferred from homology"/>
<dbReference type="PROSITE" id="PS00365">
    <property type="entry name" value="NIR_SIR"/>
    <property type="match status" value="1"/>
</dbReference>
<keyword evidence="9" id="KW-0560">Oxidoreductase</keyword>
<dbReference type="FunFam" id="3.30.413.10:FF:000009">
    <property type="entry name" value="Sulfite reductase [ferredoxin]"/>
    <property type="match status" value="1"/>
</dbReference>
<dbReference type="GO" id="GO:0020037">
    <property type="term" value="F:heme binding"/>
    <property type="evidence" value="ECO:0007669"/>
    <property type="project" value="InterPro"/>
</dbReference>
<dbReference type="Pfam" id="PF03460">
    <property type="entry name" value="NIR_SIR_ferr"/>
    <property type="match status" value="2"/>
</dbReference>
<evidence type="ECO:0000256" key="7">
    <source>
        <dbReference type="ARBA" id="ARBA00022723"/>
    </source>
</evidence>
<accession>A0A413RLZ5</accession>
<dbReference type="SUPFAM" id="SSF55124">
    <property type="entry name" value="Nitrite/Sulfite reductase N-terminal domain-like"/>
    <property type="match status" value="2"/>
</dbReference>
<keyword evidence="6" id="KW-0349">Heme</keyword>
<evidence type="ECO:0000256" key="9">
    <source>
        <dbReference type="ARBA" id="ARBA00023002"/>
    </source>
</evidence>
<dbReference type="GO" id="GO:0046872">
    <property type="term" value="F:metal ion binding"/>
    <property type="evidence" value="ECO:0007669"/>
    <property type="project" value="UniProtKB-KW"/>
</dbReference>
<dbReference type="AlphaFoldDB" id="A0A413RLZ5"/>
<evidence type="ECO:0000256" key="1">
    <source>
        <dbReference type="ARBA" id="ARBA00001966"/>
    </source>
</evidence>
<sequence>MAQTRIAPPAARNEGQWAFDQREALNGNEQFKQDDDGLNVRARIEEVYSKEGFASIAPEDLRGRMRWWGLYTQRKPGIDGGKTATLEPHELDDEYFMLRVRCDGGALSLQQLRVIADVSREFGRDTADITDRQNIQLHWIRVEDVPEIWRRLEAVGLSTQEACGDTPRVVLGSPVAGVAADEIIDGTPAVRHIVENFIGDPRFSNLPRKFKTAISGSPHHDVAHEINDVAFVGVVHPELGPGFDLWVGGGLSTNPKLGVRLGAFVTLEQIPDVWVGVVGIFRDYGYRRLRTRARLKFLVADWGPELFRQVLETEYLGFALSDGPEPPPPPTGRRDHVGVHPQADGQFYVGVAPTVGRISGPMLTELADLMEAAGSDRLRLTVEQKLVVLDVAADAVDPLVEGLEDLGLAVRAASTFRRGTMACTGIEFCKLAIVETKARATHLIGELESRLPTFDQPITINLNGCPNSCARIQTADIGLKGALAGGEDGYQVHLGGGLGLTSGLGKTLRGLRVPAEELPDYIERVTRRFDEQRTEGELFAQWTQRAAEEDLR</sequence>
<comment type="catalytic activity">
    <reaction evidence="12">
        <text>hydrogen sulfide + 6 oxidized [2Fe-2S]-[ferredoxin] + 3 H2O = sulfite + 6 reduced [2Fe-2S]-[ferredoxin] + 7 H(+)</text>
        <dbReference type="Rhea" id="RHEA:23132"/>
        <dbReference type="Rhea" id="RHEA-COMP:10000"/>
        <dbReference type="Rhea" id="RHEA-COMP:10001"/>
        <dbReference type="ChEBI" id="CHEBI:15377"/>
        <dbReference type="ChEBI" id="CHEBI:15378"/>
        <dbReference type="ChEBI" id="CHEBI:17359"/>
        <dbReference type="ChEBI" id="CHEBI:29919"/>
        <dbReference type="ChEBI" id="CHEBI:33737"/>
        <dbReference type="ChEBI" id="CHEBI:33738"/>
        <dbReference type="EC" id="1.8.7.1"/>
    </reaction>
</comment>
<dbReference type="Pfam" id="PF01077">
    <property type="entry name" value="NIR_SIR"/>
    <property type="match status" value="2"/>
</dbReference>
<dbReference type="PRINTS" id="PR00397">
    <property type="entry name" value="SIROHAEM"/>
</dbReference>
<evidence type="ECO:0000256" key="3">
    <source>
        <dbReference type="ARBA" id="ARBA00010429"/>
    </source>
</evidence>
<evidence type="ECO:0000259" key="13">
    <source>
        <dbReference type="Pfam" id="PF01077"/>
    </source>
</evidence>
<feature type="domain" description="Nitrite/sulphite reductase 4Fe-4S" evidence="13">
    <location>
        <begin position="417"/>
        <end position="548"/>
    </location>
</feature>
<evidence type="ECO:0000256" key="4">
    <source>
        <dbReference type="ARBA" id="ARBA00012353"/>
    </source>
</evidence>
<dbReference type="InterPro" id="IPR005117">
    <property type="entry name" value="NiRdtase/SiRdtase_haem-b_fer"/>
</dbReference>
<comment type="function">
    <text evidence="2">Catalyzes the reduction of sulfite to sulfide, a step in the biosynthesis of sulfur-containing amino acids and cofactors.</text>
</comment>
<reference evidence="15 16" key="1">
    <citation type="submission" date="2018-08" db="EMBL/GenBank/DDBJ databases">
        <title>Cellulomonas rhizosphaerae sp. nov., a novel actinomycete isolated from soil.</title>
        <authorList>
            <person name="Tian Y."/>
        </authorList>
    </citation>
    <scope>NUCLEOTIDE SEQUENCE [LARGE SCALE GENOMIC DNA]</scope>
    <source>
        <strain evidence="15 16">NEAU-TCZ24</strain>
    </source>
</reference>
<dbReference type="InterPro" id="IPR045854">
    <property type="entry name" value="NO2/SO3_Rdtase_4Fe4S_sf"/>
</dbReference>
<dbReference type="GO" id="GO:0050311">
    <property type="term" value="F:sulfite reductase (ferredoxin) activity"/>
    <property type="evidence" value="ECO:0007669"/>
    <property type="project" value="UniProtKB-EC"/>
</dbReference>
<protein>
    <recommendedName>
        <fullName evidence="4">assimilatory sulfite reductase (ferredoxin)</fullName>
        <ecNumber evidence="4">1.8.7.1</ecNumber>
    </recommendedName>
</protein>
<dbReference type="InterPro" id="IPR006067">
    <property type="entry name" value="NO2/SO3_Rdtase_4Fe4S_dom"/>
</dbReference>
<dbReference type="GO" id="GO:0051539">
    <property type="term" value="F:4 iron, 4 sulfur cluster binding"/>
    <property type="evidence" value="ECO:0007669"/>
    <property type="project" value="UniProtKB-KW"/>
</dbReference>
<dbReference type="InterPro" id="IPR036136">
    <property type="entry name" value="Nit/Sulf_reduc_fer-like_dom_sf"/>
</dbReference>
<keyword evidence="8" id="KW-0883">Thioether bond</keyword>
<evidence type="ECO:0000313" key="16">
    <source>
        <dbReference type="Proteomes" id="UP000283374"/>
    </source>
</evidence>
<dbReference type="PANTHER" id="PTHR32439:SF0">
    <property type="entry name" value="FERREDOXIN--NITRITE REDUCTASE, CHLOROPLASTIC"/>
    <property type="match status" value="1"/>
</dbReference>
<evidence type="ECO:0000259" key="14">
    <source>
        <dbReference type="Pfam" id="PF03460"/>
    </source>
</evidence>
<keyword evidence="11" id="KW-0411">Iron-sulfur</keyword>
<feature type="domain" description="Nitrite/sulphite reductase 4Fe-4S" evidence="13">
    <location>
        <begin position="163"/>
        <end position="316"/>
    </location>
</feature>
<evidence type="ECO:0000313" key="15">
    <source>
        <dbReference type="EMBL" id="RHA41305.1"/>
    </source>
</evidence>
<dbReference type="EC" id="1.8.7.1" evidence="4"/>
<evidence type="ECO:0000256" key="2">
    <source>
        <dbReference type="ARBA" id="ARBA00003247"/>
    </source>
</evidence>
<evidence type="ECO:0000256" key="6">
    <source>
        <dbReference type="ARBA" id="ARBA00022617"/>
    </source>
</evidence>
<dbReference type="Gene3D" id="3.30.413.10">
    <property type="entry name" value="Sulfite Reductase Hemoprotein, domain 1"/>
    <property type="match status" value="2"/>
</dbReference>
<keyword evidence="10" id="KW-0408">Iron</keyword>
<dbReference type="OrthoDB" id="3189055at2"/>
<feature type="domain" description="Nitrite/Sulfite reductase ferredoxin-like" evidence="14">
    <location>
        <begin position="340"/>
        <end position="405"/>
    </location>
</feature>
<keyword evidence="5" id="KW-0004">4Fe-4S</keyword>
<dbReference type="PANTHER" id="PTHR32439">
    <property type="entry name" value="FERREDOXIN--NITRITE REDUCTASE, CHLOROPLASTIC"/>
    <property type="match status" value="1"/>
</dbReference>
<dbReference type="Gene3D" id="3.90.480.20">
    <property type="match status" value="1"/>
</dbReference>
<keyword evidence="16" id="KW-1185">Reference proteome</keyword>
<organism evidence="15 16">
    <name type="scientific">Cellulomonas rhizosphaerae</name>
    <dbReference type="NCBI Taxonomy" id="2293719"/>
    <lineage>
        <taxon>Bacteria</taxon>
        <taxon>Bacillati</taxon>
        <taxon>Actinomycetota</taxon>
        <taxon>Actinomycetes</taxon>
        <taxon>Micrococcales</taxon>
        <taxon>Cellulomonadaceae</taxon>
        <taxon>Cellulomonas</taxon>
    </lineage>
</organism>
<name>A0A413RLZ5_9CELL</name>
<evidence type="ECO:0000256" key="12">
    <source>
        <dbReference type="ARBA" id="ARBA00049518"/>
    </source>
</evidence>
<comment type="caution">
    <text evidence="15">The sequence shown here is derived from an EMBL/GenBank/DDBJ whole genome shotgun (WGS) entry which is preliminary data.</text>
</comment>
<dbReference type="InterPro" id="IPR051329">
    <property type="entry name" value="NIR_SIR_4Fe-4S"/>
</dbReference>
<comment type="cofactor">
    <cofactor evidence="1">
        <name>[4Fe-4S] cluster</name>
        <dbReference type="ChEBI" id="CHEBI:49883"/>
    </cofactor>
</comment>
<keyword evidence="7" id="KW-0479">Metal-binding</keyword>
<evidence type="ECO:0000256" key="5">
    <source>
        <dbReference type="ARBA" id="ARBA00022485"/>
    </source>
</evidence>
<evidence type="ECO:0000256" key="10">
    <source>
        <dbReference type="ARBA" id="ARBA00023004"/>
    </source>
</evidence>
<dbReference type="SUPFAM" id="SSF56014">
    <property type="entry name" value="Nitrite and sulphite reductase 4Fe-4S domain-like"/>
    <property type="match status" value="2"/>
</dbReference>
<dbReference type="InterPro" id="IPR006066">
    <property type="entry name" value="NO2/SO3_Rdtase_FeS/sirohaem_BS"/>
</dbReference>
<feature type="domain" description="Nitrite/Sulfite reductase ferredoxin-like" evidence="14">
    <location>
        <begin position="92"/>
        <end position="155"/>
    </location>
</feature>
<comment type="similarity">
    <text evidence="3">Belongs to the nitrite and sulfite reductase 4Fe-4S domain family.</text>
</comment>
<dbReference type="RefSeq" id="WP_118767053.1">
    <property type="nucleotide sequence ID" value="NZ_QWKP01000186.1"/>
</dbReference>
<evidence type="ECO:0000256" key="8">
    <source>
        <dbReference type="ARBA" id="ARBA00022784"/>
    </source>
</evidence>